<feature type="transmembrane region" description="Helical" evidence="1">
    <location>
        <begin position="78"/>
        <end position="99"/>
    </location>
</feature>
<evidence type="ECO:0000256" key="1">
    <source>
        <dbReference type="SAM" id="Phobius"/>
    </source>
</evidence>
<feature type="transmembrane region" description="Helical" evidence="1">
    <location>
        <begin position="54"/>
        <end position="72"/>
    </location>
</feature>
<evidence type="ECO:0000259" key="2">
    <source>
        <dbReference type="Pfam" id="PF18923"/>
    </source>
</evidence>
<dbReference type="InterPro" id="IPR043730">
    <property type="entry name" value="DUF5673"/>
</dbReference>
<sequence>MENQAISISDWILMIVFFILFIVSIYLIIRVLLNSKKAGKFKLGIKDLKYKNQVFILIGILLIIVINCVLFFKKPEMSTLLATTMLFMMFSSNLVLQYFGIGIFENGIMVGGTLHTWDKVKNFNFKGNLLILNIESKKNPKVLHEYSFYVNNDSRAEEQKFLNLKIKR</sequence>
<dbReference type="EMBL" id="JBJHZY010000003">
    <property type="protein sequence ID" value="MFL0269571.1"/>
    <property type="molecule type" value="Genomic_DNA"/>
</dbReference>
<gene>
    <name evidence="3" type="ORF">ACJDUH_15950</name>
</gene>
<reference evidence="3 4" key="1">
    <citation type="submission" date="2024-11" db="EMBL/GenBank/DDBJ databases">
        <authorList>
            <person name="Heng Y.C."/>
            <person name="Lim A.C.H."/>
            <person name="Lee J.K.Y."/>
            <person name="Kittelmann S."/>
        </authorList>
    </citation>
    <scope>NUCLEOTIDE SEQUENCE [LARGE SCALE GENOMIC DNA]</scope>
    <source>
        <strain evidence="3 4">WILCCON 0202</strain>
    </source>
</reference>
<evidence type="ECO:0000313" key="3">
    <source>
        <dbReference type="EMBL" id="MFL0269571.1"/>
    </source>
</evidence>
<feature type="transmembrane region" description="Helical" evidence="1">
    <location>
        <begin position="12"/>
        <end position="33"/>
    </location>
</feature>
<comment type="caution">
    <text evidence="3">The sequence shown here is derived from an EMBL/GenBank/DDBJ whole genome shotgun (WGS) entry which is preliminary data.</text>
</comment>
<keyword evidence="4" id="KW-1185">Reference proteome</keyword>
<accession>A0ABW8TVV6</accession>
<keyword evidence="1" id="KW-0472">Membrane</keyword>
<keyword evidence="1" id="KW-1133">Transmembrane helix</keyword>
<protein>
    <submittedName>
        <fullName evidence="3">DUF5673 domain-containing protein</fullName>
    </submittedName>
</protein>
<dbReference type="Proteomes" id="UP001623661">
    <property type="component" value="Unassembled WGS sequence"/>
</dbReference>
<feature type="domain" description="DUF5673" evidence="2">
    <location>
        <begin position="101"/>
        <end position="156"/>
    </location>
</feature>
<evidence type="ECO:0000313" key="4">
    <source>
        <dbReference type="Proteomes" id="UP001623661"/>
    </source>
</evidence>
<dbReference type="Pfam" id="PF18923">
    <property type="entry name" value="DUF5673"/>
    <property type="match status" value="1"/>
</dbReference>
<proteinExistence type="predicted"/>
<keyword evidence="1" id="KW-0812">Transmembrane</keyword>
<name>A0ABW8TVV6_9CLOT</name>
<organism evidence="3 4">
    <name type="scientific">Candidatus Clostridium radicumherbarum</name>
    <dbReference type="NCBI Taxonomy" id="3381662"/>
    <lineage>
        <taxon>Bacteria</taxon>
        <taxon>Bacillati</taxon>
        <taxon>Bacillota</taxon>
        <taxon>Clostridia</taxon>
        <taxon>Eubacteriales</taxon>
        <taxon>Clostridiaceae</taxon>
        <taxon>Clostridium</taxon>
    </lineage>
</organism>
<dbReference type="RefSeq" id="WP_406766187.1">
    <property type="nucleotide sequence ID" value="NZ_JBJHZY010000003.1"/>
</dbReference>